<evidence type="ECO:0000313" key="1">
    <source>
        <dbReference type="EMBL" id="JAI00127.1"/>
    </source>
</evidence>
<sequence>MKSIYMCLMNLFQLTYLRLLLLNSLKSSKLISVAFIFLFSIGQLKLII</sequence>
<proteinExistence type="predicted"/>
<name>A0A0E9XCE2_ANGAN</name>
<protein>
    <submittedName>
        <fullName evidence="1">Uncharacterized protein</fullName>
    </submittedName>
</protein>
<dbReference type="AlphaFoldDB" id="A0A0E9XCE2"/>
<organism evidence="1">
    <name type="scientific">Anguilla anguilla</name>
    <name type="common">European freshwater eel</name>
    <name type="synonym">Muraena anguilla</name>
    <dbReference type="NCBI Taxonomy" id="7936"/>
    <lineage>
        <taxon>Eukaryota</taxon>
        <taxon>Metazoa</taxon>
        <taxon>Chordata</taxon>
        <taxon>Craniata</taxon>
        <taxon>Vertebrata</taxon>
        <taxon>Euteleostomi</taxon>
        <taxon>Actinopterygii</taxon>
        <taxon>Neopterygii</taxon>
        <taxon>Teleostei</taxon>
        <taxon>Anguilliformes</taxon>
        <taxon>Anguillidae</taxon>
        <taxon>Anguilla</taxon>
    </lineage>
</organism>
<reference evidence="1" key="2">
    <citation type="journal article" date="2015" name="Fish Shellfish Immunol.">
        <title>Early steps in the European eel (Anguilla anguilla)-Vibrio vulnificus interaction in the gills: Role of the RtxA13 toxin.</title>
        <authorList>
            <person name="Callol A."/>
            <person name="Pajuelo D."/>
            <person name="Ebbesson L."/>
            <person name="Teles M."/>
            <person name="MacKenzie S."/>
            <person name="Amaro C."/>
        </authorList>
    </citation>
    <scope>NUCLEOTIDE SEQUENCE</scope>
</reference>
<reference evidence="1" key="1">
    <citation type="submission" date="2014-11" db="EMBL/GenBank/DDBJ databases">
        <authorList>
            <person name="Amaro Gonzalez C."/>
        </authorList>
    </citation>
    <scope>NUCLEOTIDE SEQUENCE</scope>
</reference>
<accession>A0A0E9XCE2</accession>
<dbReference type="EMBL" id="GBXM01008451">
    <property type="protein sequence ID" value="JAI00127.1"/>
    <property type="molecule type" value="Transcribed_RNA"/>
</dbReference>